<dbReference type="PROSITE" id="PS51318">
    <property type="entry name" value="TAT"/>
    <property type="match status" value="1"/>
</dbReference>
<dbReference type="EMBL" id="CP001681">
    <property type="protein sequence ID" value="ACU04914.1"/>
    <property type="molecule type" value="Genomic_DNA"/>
</dbReference>
<protein>
    <submittedName>
        <fullName evidence="1">Xylose isomerase domain protein TIM barrel</fullName>
    </submittedName>
</protein>
<accession>C6Y0Y7</accession>
<dbReference type="KEGG" id="phe:Phep_2713"/>
<name>C6Y0Y7_PEDHD</name>
<evidence type="ECO:0000313" key="1">
    <source>
        <dbReference type="EMBL" id="ACU04914.1"/>
    </source>
</evidence>
<dbReference type="eggNOG" id="COG1082">
    <property type="taxonomic scope" value="Bacteria"/>
</dbReference>
<dbReference type="HOGENOM" id="CLU_073994_0_0_10"/>
<organism evidence="1 2">
    <name type="scientific">Pedobacter heparinus (strain ATCC 13125 / DSM 2366 / CIP 104194 / JCM 7457 / NBRC 12017 / NCIMB 9290 / NRRL B-14731 / HIM 762-3)</name>
    <dbReference type="NCBI Taxonomy" id="485917"/>
    <lineage>
        <taxon>Bacteria</taxon>
        <taxon>Pseudomonadati</taxon>
        <taxon>Bacteroidota</taxon>
        <taxon>Sphingobacteriia</taxon>
        <taxon>Sphingobacteriales</taxon>
        <taxon>Sphingobacteriaceae</taxon>
        <taxon>Pedobacter</taxon>
    </lineage>
</organism>
<dbReference type="SUPFAM" id="SSF51658">
    <property type="entry name" value="Xylose isomerase-like"/>
    <property type="match status" value="1"/>
</dbReference>
<dbReference type="Proteomes" id="UP000000852">
    <property type="component" value="Chromosome"/>
</dbReference>
<reference evidence="1 2" key="1">
    <citation type="journal article" date="2009" name="Stand. Genomic Sci.">
        <title>Complete genome sequence of Pedobacter heparinus type strain (HIM 762-3).</title>
        <authorList>
            <person name="Han C."/>
            <person name="Spring S."/>
            <person name="Lapidus A."/>
            <person name="Del Rio T.G."/>
            <person name="Tice H."/>
            <person name="Copeland A."/>
            <person name="Cheng J.F."/>
            <person name="Lucas S."/>
            <person name="Chen F."/>
            <person name="Nolan M."/>
            <person name="Bruce D."/>
            <person name="Goodwin L."/>
            <person name="Pitluck S."/>
            <person name="Ivanova N."/>
            <person name="Mavromatis K."/>
            <person name="Mikhailova N."/>
            <person name="Pati A."/>
            <person name="Chen A."/>
            <person name="Palaniappan K."/>
            <person name="Land M."/>
            <person name="Hauser L."/>
            <person name="Chang Y.J."/>
            <person name="Jeffries C.C."/>
            <person name="Saunders E."/>
            <person name="Chertkov O."/>
            <person name="Brettin T."/>
            <person name="Goker M."/>
            <person name="Rohde M."/>
            <person name="Bristow J."/>
            <person name="Eisen J.A."/>
            <person name="Markowitz V."/>
            <person name="Hugenholtz P."/>
            <person name="Kyrpides N.C."/>
            <person name="Klenk H.P."/>
            <person name="Detter J.C."/>
        </authorList>
    </citation>
    <scope>NUCLEOTIDE SEQUENCE [LARGE SCALE GENOMIC DNA]</scope>
    <source>
        <strain evidence="2">ATCC 13125 / DSM 2366 / CIP 104194 / JCM 7457 / NBRC 12017 / NCIMB 9290 / NRRL B-14731 / HIM 762-3</strain>
    </source>
</reference>
<dbReference type="AlphaFoldDB" id="C6Y0Y7"/>
<dbReference type="RefSeq" id="WP_015808525.1">
    <property type="nucleotide sequence ID" value="NC_013061.1"/>
</dbReference>
<sequence>MSPTRRNFIKKTAGLTTAALLRPLEEFAKGTTPKVTARKGFELLFMQTDWGFAGNREAFCAAAKKEGYDGIEVWWPGDQPESQKELFEAVKKHGLQIGFLCAGGNHPLAAEHLERFKKNLDAICANPHQKPLYVNCHSGKDYFTYEQNKPFIDYTTAKTKATGIPVYHETHRGRMLFATTVARNFAEKSPELRLTLDISHWCNVHESLLADQQETIDFLLGRVAHIHSRIGHPEGPQVNDPRAPEWENAVKAHLAWWDKVVERKKRNGERMTILTEFGPADYMPTLPYTRQPVADQWAINVYMMNLLRKRYQS</sequence>
<dbReference type="Gene3D" id="3.20.20.150">
    <property type="entry name" value="Divalent-metal-dependent TIM barrel enzymes"/>
    <property type="match status" value="1"/>
</dbReference>
<dbReference type="GO" id="GO:0016853">
    <property type="term" value="F:isomerase activity"/>
    <property type="evidence" value="ECO:0007669"/>
    <property type="project" value="UniProtKB-KW"/>
</dbReference>
<keyword evidence="1" id="KW-0413">Isomerase</keyword>
<keyword evidence="2" id="KW-1185">Reference proteome</keyword>
<proteinExistence type="predicted"/>
<dbReference type="InterPro" id="IPR006311">
    <property type="entry name" value="TAT_signal"/>
</dbReference>
<evidence type="ECO:0000313" key="2">
    <source>
        <dbReference type="Proteomes" id="UP000000852"/>
    </source>
</evidence>
<dbReference type="STRING" id="485917.Phep_2713"/>
<gene>
    <name evidence="1" type="ordered locus">Phep_2713</name>
</gene>
<dbReference type="OrthoDB" id="2555274at2"/>
<dbReference type="InterPro" id="IPR036237">
    <property type="entry name" value="Xyl_isomerase-like_sf"/>
</dbReference>